<evidence type="ECO:0000259" key="3">
    <source>
        <dbReference type="Pfam" id="PF13709"/>
    </source>
</evidence>
<dbReference type="InterPro" id="IPR029062">
    <property type="entry name" value="Class_I_gatase-like"/>
</dbReference>
<proteinExistence type="predicted"/>
<dbReference type="PANTHER" id="PTHR37464:SF1">
    <property type="entry name" value="BLL2463 PROTEIN"/>
    <property type="match status" value="1"/>
</dbReference>
<accession>A0A3L7JDG8</accession>
<reference evidence="4 5" key="1">
    <citation type="submission" date="2018-10" db="EMBL/GenBank/DDBJ databases">
        <title>Notoacmeibacter sp. M2BS9Y-3-1, whole genome shotgun sequence.</title>
        <authorList>
            <person name="Tuo L."/>
        </authorList>
    </citation>
    <scope>NUCLEOTIDE SEQUENCE [LARGE SCALE GENOMIC DNA]</scope>
    <source>
        <strain evidence="4 5">M2BS9Y-3-1</strain>
    </source>
</reference>
<keyword evidence="1" id="KW-0812">Transmembrane</keyword>
<feature type="domain" description="DUF4159" evidence="3">
    <location>
        <begin position="720"/>
        <end position="938"/>
    </location>
</feature>
<keyword evidence="5" id="KW-1185">Reference proteome</keyword>
<dbReference type="Pfam" id="PF13709">
    <property type="entry name" value="DUF4159"/>
    <property type="match status" value="1"/>
</dbReference>
<dbReference type="InterPro" id="IPR024163">
    <property type="entry name" value="Aerotolerance_reg_N"/>
</dbReference>
<feature type="domain" description="Aerotolerance regulator N-terminal" evidence="2">
    <location>
        <begin position="6"/>
        <end position="80"/>
    </location>
</feature>
<keyword evidence="1" id="KW-1133">Transmembrane helix</keyword>
<organism evidence="4 5">
    <name type="scientific">Notoacmeibacter ruber</name>
    <dbReference type="NCBI Taxonomy" id="2670375"/>
    <lineage>
        <taxon>Bacteria</taxon>
        <taxon>Pseudomonadati</taxon>
        <taxon>Pseudomonadota</taxon>
        <taxon>Alphaproteobacteria</taxon>
        <taxon>Hyphomicrobiales</taxon>
        <taxon>Notoacmeibacteraceae</taxon>
        <taxon>Notoacmeibacter</taxon>
    </lineage>
</organism>
<name>A0A3L7JDG8_9HYPH</name>
<dbReference type="CDD" id="cd03143">
    <property type="entry name" value="A4_beta-galactosidase_middle_domain"/>
    <property type="match status" value="1"/>
</dbReference>
<dbReference type="RefSeq" id="WP_121645323.1">
    <property type="nucleotide sequence ID" value="NZ_RCWN01000001.1"/>
</dbReference>
<sequence length="958" mass="102124">MFGLPLAFAAPALLAGLIALPAIWWLLRATPPRPKEEVFPPLRILARVLKTEETPQKSPWWLTALRLLIVAIAVLALAGPIWNPRQTVIADTGALALIVDNNWASAEDWDERLATAEDLVDEAADDGRPILLAFTADAANSEIGPFDATEARQRLAAATPRPVPAERTATFERLVEAAQALDQPVSLAYLSDGLSTEADEMAFSVLSALSPAKVVLGAPDRLPSVIVTAAENEADALVTTLRRPDDGGPALMAVGAYDARGRRIAETNATFSSGEDEAQARFAVPFELRNDIVRIAVDGESQAGAVHLLDDDARRRRVGLIGGSGAEAGNQPLLAPLFYIRRALAPFADLVEPTSGDLGEAIPSVLEQKPAMIVLADVGVLPEAVERSLLRWVQNGGMLIRFAGPRLAGSDLTADPLLPVRLRSGERTLGGALSFSEPQPVADFPADGPFASLIPPREVSVERQVLAEPSPELADRSWASLEDGTPLVTGRTEGEGTLVLFHVTPEASWSNLPLSGSFVDMLRQLTRLSRNQGRLDADAGTAQAAALSPWRVLDASGLLIAPGAEARPLEPQAEQVTIANPPGLYGTEDAVFALNLMSEDDRLEPIALPDLDTAVQRIGYGDGEQIDLRGPLFAIALALLAIDSLINLWLSGALTSLRPVQRGVRRGSAAAIGAVLAIGLLSAPGELHAQQQTPGSSGGTGSRQSEIDGAEAVEALTRTRLAFVMTGDAETDRISRAGLRGLSAWLIGRTAMEPGEPQGVDIETDELSFYPILYWPIVADAPTPSAEALARIDAYMNTGGTVLFDTRDEFSQNLRRSGTVTPATRKLRDILATLNVPPLEPVPADHVLTKSFYILPSFPGRYANGPLWVEALTDADGGMARPVRRADGVSPIMITSNDLAGAWAISDDGRPLLPVVPGGERQREYAYRVGTNIVMYMLTGNYKADQVHVPVLLERLGQ</sequence>
<evidence type="ECO:0000256" key="1">
    <source>
        <dbReference type="SAM" id="Phobius"/>
    </source>
</evidence>
<feature type="transmembrane region" description="Helical" evidence="1">
    <location>
        <begin position="60"/>
        <end position="82"/>
    </location>
</feature>
<dbReference type="Gene3D" id="3.40.50.12140">
    <property type="entry name" value="Domain of unknown function DUF4159"/>
    <property type="match status" value="1"/>
</dbReference>
<keyword evidence="1" id="KW-0472">Membrane</keyword>
<dbReference type="InterPro" id="IPR011933">
    <property type="entry name" value="Double_TM_dom"/>
</dbReference>
<evidence type="ECO:0000313" key="4">
    <source>
        <dbReference type="EMBL" id="RLQ88355.1"/>
    </source>
</evidence>
<dbReference type="Gene3D" id="3.40.50.880">
    <property type="match status" value="1"/>
</dbReference>
<protein>
    <submittedName>
        <fullName evidence="4">DUF4159 domain-containing protein</fullName>
    </submittedName>
</protein>
<dbReference type="InterPro" id="IPR025297">
    <property type="entry name" value="DUF4159"/>
</dbReference>
<dbReference type="Proteomes" id="UP000281094">
    <property type="component" value="Unassembled WGS sequence"/>
</dbReference>
<comment type="caution">
    <text evidence="4">The sequence shown here is derived from an EMBL/GenBank/DDBJ whole genome shotgun (WGS) entry which is preliminary data.</text>
</comment>
<dbReference type="Pfam" id="PF07584">
    <property type="entry name" value="BatA"/>
    <property type="match status" value="1"/>
</dbReference>
<dbReference type="AlphaFoldDB" id="A0A3L7JDG8"/>
<evidence type="ECO:0000313" key="5">
    <source>
        <dbReference type="Proteomes" id="UP000281094"/>
    </source>
</evidence>
<feature type="transmembrane region" description="Helical" evidence="1">
    <location>
        <begin position="6"/>
        <end position="27"/>
    </location>
</feature>
<dbReference type="PANTHER" id="PTHR37464">
    <property type="entry name" value="BLL2463 PROTEIN"/>
    <property type="match status" value="1"/>
</dbReference>
<dbReference type="NCBIfam" id="TIGR02226">
    <property type="entry name" value="two_anch"/>
    <property type="match status" value="1"/>
</dbReference>
<dbReference type="EMBL" id="RCWN01000001">
    <property type="protein sequence ID" value="RLQ88355.1"/>
    <property type="molecule type" value="Genomic_DNA"/>
</dbReference>
<evidence type="ECO:0000259" key="2">
    <source>
        <dbReference type="Pfam" id="PF07584"/>
    </source>
</evidence>
<dbReference type="SUPFAM" id="SSF52317">
    <property type="entry name" value="Class I glutamine amidotransferase-like"/>
    <property type="match status" value="1"/>
</dbReference>
<gene>
    <name evidence="4" type="ORF">D8780_09210</name>
</gene>